<organism evidence="1 2">
    <name type="scientific">Methanosarcina horonobensis HB-1 = JCM 15518</name>
    <dbReference type="NCBI Taxonomy" id="1434110"/>
    <lineage>
        <taxon>Archaea</taxon>
        <taxon>Methanobacteriati</taxon>
        <taxon>Methanobacteriota</taxon>
        <taxon>Stenosarchaea group</taxon>
        <taxon>Methanomicrobia</taxon>
        <taxon>Methanosarcinales</taxon>
        <taxon>Methanosarcinaceae</taxon>
        <taxon>Methanosarcina</taxon>
    </lineage>
</organism>
<dbReference type="InterPro" id="IPR035069">
    <property type="entry name" value="TTHA1013/TTHA0281-like"/>
</dbReference>
<dbReference type="OrthoDB" id="201961at2157"/>
<sequence length="79" mass="9059">MTEMFTFSAVVKKENEWYVSSCLELDISSQGKTIEEAVSNLKEAVEFHIEKEGITLPIKRPFLTTFKVRGKCSEEKKTL</sequence>
<dbReference type="AlphaFoldDB" id="A0A0E3WTX0"/>
<dbReference type="InterPro" id="IPR051404">
    <property type="entry name" value="TA_system_antitoxin"/>
</dbReference>
<protein>
    <recommendedName>
        <fullName evidence="3">HicB-like antitoxin of toxin-antitoxin system domain-containing protein</fullName>
    </recommendedName>
</protein>
<dbReference type="PANTHER" id="PTHR34504">
    <property type="entry name" value="ANTITOXIN HICB"/>
    <property type="match status" value="1"/>
</dbReference>
<dbReference type="Gene3D" id="3.30.160.250">
    <property type="match status" value="1"/>
</dbReference>
<accession>A0A0E3WTX0</accession>
<keyword evidence="2" id="KW-1185">Reference proteome</keyword>
<dbReference type="SUPFAM" id="SSF143100">
    <property type="entry name" value="TTHA1013/TTHA0281-like"/>
    <property type="match status" value="1"/>
</dbReference>
<reference evidence="1 2" key="1">
    <citation type="submission" date="2014-07" db="EMBL/GenBank/DDBJ databases">
        <title>Methanogenic archaea and the global carbon cycle.</title>
        <authorList>
            <person name="Henriksen J.R."/>
            <person name="Luke J."/>
            <person name="Reinhart S."/>
            <person name="Benedict M.N."/>
            <person name="Youngblut N.D."/>
            <person name="Metcalf M.E."/>
            <person name="Whitaker R.J."/>
            <person name="Metcalf W.W."/>
        </authorList>
    </citation>
    <scope>NUCLEOTIDE SEQUENCE [LARGE SCALE GENOMIC DNA]</scope>
    <source>
        <strain evidence="1 2">HB-1</strain>
    </source>
</reference>
<dbReference type="Proteomes" id="UP000033101">
    <property type="component" value="Chromosome"/>
</dbReference>
<dbReference type="EMBL" id="CP009516">
    <property type="protein sequence ID" value="AKB76815.1"/>
    <property type="molecule type" value="Genomic_DNA"/>
</dbReference>
<dbReference type="STRING" id="1434110.MSHOH_0332"/>
<evidence type="ECO:0000313" key="1">
    <source>
        <dbReference type="EMBL" id="AKB76815.1"/>
    </source>
</evidence>
<gene>
    <name evidence="1" type="ORF">MSHOH_0332</name>
</gene>
<dbReference type="HOGENOM" id="CLU_114047_10_0_2"/>
<dbReference type="RefSeq" id="WP_048136861.1">
    <property type="nucleotide sequence ID" value="NZ_BBCW01000103.1"/>
</dbReference>
<evidence type="ECO:0000313" key="2">
    <source>
        <dbReference type="Proteomes" id="UP000033101"/>
    </source>
</evidence>
<evidence type="ECO:0008006" key="3">
    <source>
        <dbReference type="Google" id="ProtNLM"/>
    </source>
</evidence>
<dbReference type="GeneID" id="24829453"/>
<name>A0A0E3WTX0_9EURY</name>
<dbReference type="PATRIC" id="fig|1434110.4.peg.395"/>
<proteinExistence type="predicted"/>
<dbReference type="PANTHER" id="PTHR34504:SF2">
    <property type="entry name" value="UPF0150 PROTEIN SSL0259"/>
    <property type="match status" value="1"/>
</dbReference>
<dbReference type="KEGG" id="mhor:MSHOH_0332"/>